<evidence type="ECO:0000256" key="4">
    <source>
        <dbReference type="ARBA" id="ARBA00022833"/>
    </source>
</evidence>
<name>A0A8U1F954_SALNM</name>
<keyword evidence="2" id="KW-0677">Repeat</keyword>
<dbReference type="GO" id="GO:0008270">
    <property type="term" value="F:zinc ion binding"/>
    <property type="evidence" value="ECO:0007669"/>
    <property type="project" value="UniProtKB-KW"/>
</dbReference>
<evidence type="ECO:0000256" key="5">
    <source>
        <dbReference type="PROSITE-ProRule" id="PRU00042"/>
    </source>
</evidence>
<dbReference type="Proteomes" id="UP000808372">
    <property type="component" value="Chromosome 20"/>
</dbReference>
<dbReference type="SMART" id="SM00355">
    <property type="entry name" value="ZnF_C2H2"/>
    <property type="match status" value="2"/>
</dbReference>
<sequence length="88" mass="10248">MCGKTFAHPSDISELHDCQKCHLTFPSLEDHWKHIQECHPKEFHQCPECNKMFTNPVLLEKHIAVHAGGTPYNCKLCQKSYLRERDSL</sequence>
<dbReference type="InterPro" id="IPR013087">
    <property type="entry name" value="Znf_C2H2_type"/>
</dbReference>
<evidence type="ECO:0000256" key="2">
    <source>
        <dbReference type="ARBA" id="ARBA00022737"/>
    </source>
</evidence>
<dbReference type="GeneID" id="120065349"/>
<dbReference type="PANTHER" id="PTHR24379:SF121">
    <property type="entry name" value="C2H2-TYPE DOMAIN-CONTAINING PROTEIN"/>
    <property type="match status" value="1"/>
</dbReference>
<dbReference type="Gene3D" id="3.30.160.60">
    <property type="entry name" value="Classic Zinc Finger"/>
    <property type="match status" value="1"/>
</dbReference>
<proteinExistence type="predicted"/>
<organism evidence="7 8">
    <name type="scientific">Salvelinus namaycush</name>
    <name type="common">Lake trout</name>
    <name type="synonym">Salmo namaycush</name>
    <dbReference type="NCBI Taxonomy" id="8040"/>
    <lineage>
        <taxon>Eukaryota</taxon>
        <taxon>Metazoa</taxon>
        <taxon>Chordata</taxon>
        <taxon>Craniata</taxon>
        <taxon>Vertebrata</taxon>
        <taxon>Euteleostomi</taxon>
        <taxon>Actinopterygii</taxon>
        <taxon>Neopterygii</taxon>
        <taxon>Teleostei</taxon>
        <taxon>Protacanthopterygii</taxon>
        <taxon>Salmoniformes</taxon>
        <taxon>Salmonidae</taxon>
        <taxon>Salmoninae</taxon>
        <taxon>Salvelinus</taxon>
    </lineage>
</organism>
<accession>A0A8U1F954</accession>
<dbReference type="KEGG" id="snh:120065349"/>
<evidence type="ECO:0000256" key="3">
    <source>
        <dbReference type="ARBA" id="ARBA00022771"/>
    </source>
</evidence>
<keyword evidence="3 5" id="KW-0863">Zinc-finger</keyword>
<dbReference type="Pfam" id="PF00096">
    <property type="entry name" value="zf-C2H2"/>
    <property type="match status" value="1"/>
</dbReference>
<keyword evidence="4" id="KW-0862">Zinc</keyword>
<keyword evidence="1" id="KW-0479">Metal-binding</keyword>
<evidence type="ECO:0000313" key="8">
    <source>
        <dbReference type="RefSeq" id="XP_038872201.1"/>
    </source>
</evidence>
<feature type="domain" description="C2H2-type" evidence="6">
    <location>
        <begin position="44"/>
        <end position="71"/>
    </location>
</feature>
<gene>
    <name evidence="8" type="primary">LOC120065349</name>
</gene>
<dbReference type="SUPFAM" id="SSF57667">
    <property type="entry name" value="beta-beta-alpha zinc fingers"/>
    <property type="match status" value="1"/>
</dbReference>
<dbReference type="PROSITE" id="PS00028">
    <property type="entry name" value="ZINC_FINGER_C2H2_1"/>
    <property type="match status" value="1"/>
</dbReference>
<dbReference type="PANTHER" id="PTHR24379">
    <property type="entry name" value="KRAB AND ZINC FINGER DOMAIN-CONTAINING"/>
    <property type="match status" value="1"/>
</dbReference>
<dbReference type="InterPro" id="IPR036236">
    <property type="entry name" value="Znf_C2H2_sf"/>
</dbReference>
<dbReference type="AlphaFoldDB" id="A0A8U1F954"/>
<keyword evidence="7" id="KW-1185">Reference proteome</keyword>
<dbReference type="PROSITE" id="PS50157">
    <property type="entry name" value="ZINC_FINGER_C2H2_2"/>
    <property type="match status" value="1"/>
</dbReference>
<protein>
    <submittedName>
        <fullName evidence="8">Zinc finger and BTB domain-containing protein 40-like</fullName>
    </submittedName>
</protein>
<evidence type="ECO:0000256" key="1">
    <source>
        <dbReference type="ARBA" id="ARBA00022723"/>
    </source>
</evidence>
<evidence type="ECO:0000313" key="7">
    <source>
        <dbReference type="Proteomes" id="UP000808372"/>
    </source>
</evidence>
<dbReference type="RefSeq" id="XP_038872201.1">
    <property type="nucleotide sequence ID" value="XM_039016273.1"/>
</dbReference>
<evidence type="ECO:0000259" key="6">
    <source>
        <dbReference type="PROSITE" id="PS50157"/>
    </source>
</evidence>
<reference evidence="8" key="1">
    <citation type="submission" date="2025-08" db="UniProtKB">
        <authorList>
            <consortium name="RefSeq"/>
        </authorList>
    </citation>
    <scope>IDENTIFICATION</scope>
    <source>
        <tissue evidence="8">White muscle</tissue>
    </source>
</reference>